<gene>
    <name evidence="6" type="ORF">S01H4_19891</name>
</gene>
<keyword evidence="4" id="KW-0560">Oxidoreductase</keyword>
<comment type="caution">
    <text evidence="6">The sequence shown here is derived from an EMBL/GenBank/DDBJ whole genome shotgun (WGS) entry which is preliminary data.</text>
</comment>
<dbReference type="SUPFAM" id="SSF51905">
    <property type="entry name" value="FAD/NAD(P)-binding domain"/>
    <property type="match status" value="1"/>
</dbReference>
<evidence type="ECO:0000313" key="6">
    <source>
        <dbReference type="EMBL" id="GAG59709.1"/>
    </source>
</evidence>
<dbReference type="PANTHER" id="PTHR46056:SF12">
    <property type="entry name" value="LONG-CHAIN-ALCOHOL OXIDASE"/>
    <property type="match status" value="1"/>
</dbReference>
<dbReference type="AlphaFoldDB" id="X0YT43"/>
<dbReference type="InterPro" id="IPR017896">
    <property type="entry name" value="4Fe4S_Fe-S-bd"/>
</dbReference>
<feature type="domain" description="4Fe-4S ferredoxin-type" evidence="5">
    <location>
        <begin position="142"/>
        <end position="172"/>
    </location>
</feature>
<sequence>MSIEKKYDYIIVGSGPGGATIAKELSRKTKSVLIVEYGPRFTKTGAIKVTPIFLDKEKRDLRSDGVIWIGRSRVLGGSSYVAMGNAVTPPEKIFKEWRIDLSEELKSARRDLQVNPMPGHLIGEGTKRINEGAKSLGWEMKPTPKCVDFSKCINCGQCMFGCPTKAKWTALDFIDEAIKDGAELLLNTEVKHILHKNGKAIGISAIKKGSKLEIYGKNVILSAGALETPRILQNSGISKAGKGLALDVFQTTYGYTEDVGMQNEIILATYLDKFIEDKELFPAPYMYIPLYLVRDIEGYAPVKISIAN</sequence>
<dbReference type="GO" id="GO:0016614">
    <property type="term" value="F:oxidoreductase activity, acting on CH-OH group of donors"/>
    <property type="evidence" value="ECO:0007669"/>
    <property type="project" value="InterPro"/>
</dbReference>
<feature type="non-terminal residue" evidence="6">
    <location>
        <position position="308"/>
    </location>
</feature>
<keyword evidence="3" id="KW-0274">FAD</keyword>
<dbReference type="InterPro" id="IPR036188">
    <property type="entry name" value="FAD/NAD-bd_sf"/>
</dbReference>
<evidence type="ECO:0000256" key="4">
    <source>
        <dbReference type="ARBA" id="ARBA00023002"/>
    </source>
</evidence>
<organism evidence="6">
    <name type="scientific">marine sediment metagenome</name>
    <dbReference type="NCBI Taxonomy" id="412755"/>
    <lineage>
        <taxon>unclassified sequences</taxon>
        <taxon>metagenomes</taxon>
        <taxon>ecological metagenomes</taxon>
    </lineage>
</organism>
<accession>X0YT43</accession>
<keyword evidence="2" id="KW-0285">Flavoprotein</keyword>
<dbReference type="InterPro" id="IPR000172">
    <property type="entry name" value="GMC_OxRdtase_N"/>
</dbReference>
<dbReference type="GO" id="GO:0050660">
    <property type="term" value="F:flavin adenine dinucleotide binding"/>
    <property type="evidence" value="ECO:0007669"/>
    <property type="project" value="InterPro"/>
</dbReference>
<dbReference type="PROSITE" id="PS51379">
    <property type="entry name" value="4FE4S_FER_2"/>
    <property type="match status" value="1"/>
</dbReference>
<reference evidence="6" key="1">
    <citation type="journal article" date="2014" name="Front. Microbiol.">
        <title>High frequency of phylogenetically diverse reductive dehalogenase-homologous genes in deep subseafloor sedimentary metagenomes.</title>
        <authorList>
            <person name="Kawai M."/>
            <person name="Futagami T."/>
            <person name="Toyoda A."/>
            <person name="Takaki Y."/>
            <person name="Nishi S."/>
            <person name="Hori S."/>
            <person name="Arai W."/>
            <person name="Tsubouchi T."/>
            <person name="Morono Y."/>
            <person name="Uchiyama I."/>
            <person name="Ito T."/>
            <person name="Fujiyama A."/>
            <person name="Inagaki F."/>
            <person name="Takami H."/>
        </authorList>
    </citation>
    <scope>NUCLEOTIDE SEQUENCE</scope>
    <source>
        <strain evidence="6">Expedition CK06-06</strain>
    </source>
</reference>
<evidence type="ECO:0000256" key="1">
    <source>
        <dbReference type="ARBA" id="ARBA00010790"/>
    </source>
</evidence>
<proteinExistence type="inferred from homology"/>
<evidence type="ECO:0000256" key="2">
    <source>
        <dbReference type="ARBA" id="ARBA00022630"/>
    </source>
</evidence>
<evidence type="ECO:0000259" key="5">
    <source>
        <dbReference type="PROSITE" id="PS51379"/>
    </source>
</evidence>
<comment type="similarity">
    <text evidence="1">Belongs to the GMC oxidoreductase family.</text>
</comment>
<dbReference type="Pfam" id="PF00732">
    <property type="entry name" value="GMC_oxred_N"/>
    <property type="match status" value="1"/>
</dbReference>
<protein>
    <recommendedName>
        <fullName evidence="5">4Fe-4S ferredoxin-type domain-containing protein</fullName>
    </recommendedName>
</protein>
<dbReference type="Gene3D" id="3.50.50.60">
    <property type="entry name" value="FAD/NAD(P)-binding domain"/>
    <property type="match status" value="1"/>
</dbReference>
<dbReference type="InterPro" id="IPR017900">
    <property type="entry name" value="4Fe4S_Fe_S_CS"/>
</dbReference>
<evidence type="ECO:0000256" key="3">
    <source>
        <dbReference type="ARBA" id="ARBA00022827"/>
    </source>
</evidence>
<dbReference type="EMBL" id="BART01008902">
    <property type="protein sequence ID" value="GAG59709.1"/>
    <property type="molecule type" value="Genomic_DNA"/>
</dbReference>
<name>X0YT43_9ZZZZ</name>
<dbReference type="PANTHER" id="PTHR46056">
    <property type="entry name" value="LONG-CHAIN-ALCOHOL OXIDASE"/>
    <property type="match status" value="1"/>
</dbReference>
<dbReference type="PROSITE" id="PS00198">
    <property type="entry name" value="4FE4S_FER_1"/>
    <property type="match status" value="1"/>
</dbReference>